<evidence type="ECO:0000256" key="6">
    <source>
        <dbReference type="ARBA" id="ARBA00022525"/>
    </source>
</evidence>
<dbReference type="Pfam" id="PF00489">
    <property type="entry name" value="IL6"/>
    <property type="match status" value="1"/>
</dbReference>
<dbReference type="InterPro" id="IPR030473">
    <property type="entry name" value="IL6/GCSF/MGF_CS"/>
</dbReference>
<protein>
    <recommendedName>
        <fullName evidence="3">Interleukin-6</fullName>
    </recommendedName>
</protein>
<keyword evidence="12" id="KW-1185">Reference proteome</keyword>
<evidence type="ECO:0000313" key="12">
    <source>
        <dbReference type="Proteomes" id="UP000257200"/>
    </source>
</evidence>
<dbReference type="GO" id="GO:0008083">
    <property type="term" value="F:growth factor activity"/>
    <property type="evidence" value="ECO:0007669"/>
    <property type="project" value="UniProtKB-KW"/>
</dbReference>
<dbReference type="GeneTree" id="ENSGT00390000000878"/>
<dbReference type="Gene3D" id="1.20.1250.10">
    <property type="match status" value="1"/>
</dbReference>
<name>A0A3Q1EMF1_9TELE</name>
<dbReference type="GO" id="GO:0005125">
    <property type="term" value="F:cytokine activity"/>
    <property type="evidence" value="ECO:0007669"/>
    <property type="project" value="UniProtKB-KW"/>
</dbReference>
<dbReference type="GO" id="GO:0005138">
    <property type="term" value="F:interleukin-6 receptor binding"/>
    <property type="evidence" value="ECO:0007669"/>
    <property type="project" value="InterPro"/>
</dbReference>
<comment type="similarity">
    <text evidence="2">Belongs to the IL-6 superfamily.</text>
</comment>
<dbReference type="Proteomes" id="UP000257200">
    <property type="component" value="Unplaced"/>
</dbReference>
<evidence type="ECO:0000256" key="9">
    <source>
        <dbReference type="ARBA" id="ARBA00023441"/>
    </source>
</evidence>
<comment type="subcellular location">
    <subcellularLocation>
        <location evidence="1">Secreted</location>
    </subcellularLocation>
</comment>
<evidence type="ECO:0000256" key="1">
    <source>
        <dbReference type="ARBA" id="ARBA00004613"/>
    </source>
</evidence>
<dbReference type="PANTHER" id="PTHR48494">
    <property type="entry name" value="INTERLEUKIN-6"/>
    <property type="match status" value="1"/>
</dbReference>
<feature type="chain" id="PRO_5018647505" description="Interleukin-6" evidence="10">
    <location>
        <begin position="45"/>
        <end position="245"/>
    </location>
</feature>
<dbReference type="GO" id="GO:0005615">
    <property type="term" value="C:extracellular space"/>
    <property type="evidence" value="ECO:0007669"/>
    <property type="project" value="UniProtKB-KW"/>
</dbReference>
<dbReference type="GO" id="GO:0006953">
    <property type="term" value="P:acute-phase response"/>
    <property type="evidence" value="ECO:0007669"/>
    <property type="project" value="UniProtKB-KW"/>
</dbReference>
<organism evidence="11 12">
    <name type="scientific">Acanthochromis polyacanthus</name>
    <name type="common">spiny chromis</name>
    <dbReference type="NCBI Taxonomy" id="80966"/>
    <lineage>
        <taxon>Eukaryota</taxon>
        <taxon>Metazoa</taxon>
        <taxon>Chordata</taxon>
        <taxon>Craniata</taxon>
        <taxon>Vertebrata</taxon>
        <taxon>Euteleostomi</taxon>
        <taxon>Actinopterygii</taxon>
        <taxon>Neopterygii</taxon>
        <taxon>Teleostei</taxon>
        <taxon>Neoteleostei</taxon>
        <taxon>Acanthomorphata</taxon>
        <taxon>Ovalentaria</taxon>
        <taxon>Pomacentridae</taxon>
        <taxon>Acanthochromis</taxon>
    </lineage>
</organism>
<reference evidence="11" key="1">
    <citation type="submission" date="2025-08" db="UniProtKB">
        <authorList>
            <consortium name="Ensembl"/>
        </authorList>
    </citation>
    <scope>IDENTIFICATION</scope>
</reference>
<comment type="function">
    <text evidence="9">Cytokine with a wide variety of biological functions in immunity, tissue regeneration, and metabolism. Binds to IL6R, then the complex associates to the signaling subunit IL6ST/gp130 to trigger the intracellular IL6-signaling pathway. The interaction with the membrane-bound IL6R and IL6ST stimulates 'classic signaling', whereas the binding of IL6 and soluble IL6R to IL6ST stimulates 'trans-signaling'. Alternatively, 'cluster signaling' occurs when membrane-bound IL6:IL6R complexes on transmitter cells activate IL6ST receptors on neighboring receiver cells.</text>
</comment>
<keyword evidence="6" id="KW-0964">Secreted</keyword>
<reference evidence="11" key="2">
    <citation type="submission" date="2025-09" db="UniProtKB">
        <authorList>
            <consortium name="Ensembl"/>
        </authorList>
    </citation>
    <scope>IDENTIFICATION</scope>
</reference>
<keyword evidence="8" id="KW-1015">Disulfide bond</keyword>
<evidence type="ECO:0000256" key="10">
    <source>
        <dbReference type="SAM" id="SignalP"/>
    </source>
</evidence>
<evidence type="ECO:0000256" key="8">
    <source>
        <dbReference type="ARBA" id="ARBA00023157"/>
    </source>
</evidence>
<sequence length="245" mass="27589">MFPACLPLFHSFIHALPLRADLRLLSAAVLAALMLLLLLPSASGAPVEDELVDNPAGDTSGEEGEEVEEELSDLQKLLQFTQRHEKEFKDEFHFDVIFLEHYKSPSFPSRCPSSNFSKEACLQRLAQGLLTFTVLLKNVETEYPDSPIIAAVRLYSGAIVTAIKEKMKHRERVLALTSTQEEQLLKGLINPDTFQRKMMAHSILHHFHTFLVDAKTSLNKMEKPRGRLANRGLATISSLQQLLKR</sequence>
<keyword evidence="10" id="KW-0732">Signal</keyword>
<evidence type="ECO:0000256" key="3">
    <source>
        <dbReference type="ARBA" id="ARBA00019464"/>
    </source>
</evidence>
<dbReference type="InterPro" id="IPR003574">
    <property type="entry name" value="IL-6-like"/>
</dbReference>
<feature type="signal peptide" evidence="10">
    <location>
        <begin position="1"/>
        <end position="44"/>
    </location>
</feature>
<evidence type="ECO:0000256" key="2">
    <source>
        <dbReference type="ARBA" id="ARBA00007432"/>
    </source>
</evidence>
<evidence type="ECO:0000313" key="11">
    <source>
        <dbReference type="Ensembl" id="ENSAPOP00000004954.1"/>
    </source>
</evidence>
<evidence type="ECO:0000256" key="4">
    <source>
        <dbReference type="ARBA" id="ARBA00022486"/>
    </source>
</evidence>
<accession>A0A3Q1EMF1</accession>
<keyword evidence="4" id="KW-0011">Acute phase</keyword>
<dbReference type="PANTHER" id="PTHR48494:SF1">
    <property type="entry name" value="INTERLEUKIN-6"/>
    <property type="match status" value="1"/>
</dbReference>
<keyword evidence="7" id="KW-0339">Growth factor</keyword>
<dbReference type="Ensembl" id="ENSAPOT00000009170.1">
    <property type="protein sequence ID" value="ENSAPOP00000004954.1"/>
    <property type="gene ID" value="ENSAPOG00000006672.1"/>
</dbReference>
<evidence type="ECO:0000256" key="5">
    <source>
        <dbReference type="ARBA" id="ARBA00022514"/>
    </source>
</evidence>
<dbReference type="SUPFAM" id="SSF47266">
    <property type="entry name" value="4-helical cytokines"/>
    <property type="match status" value="1"/>
</dbReference>
<proteinExistence type="inferred from homology"/>
<dbReference type="AlphaFoldDB" id="A0A3Q1EMF1"/>
<keyword evidence="5" id="KW-0202">Cytokine</keyword>
<dbReference type="PROSITE" id="PS00254">
    <property type="entry name" value="INTERLEUKIN_6"/>
    <property type="match status" value="1"/>
</dbReference>
<dbReference type="InParanoid" id="A0A3Q1EMF1"/>
<dbReference type="FunCoup" id="A0A3Q1EMF1">
    <property type="interactions" value="121"/>
</dbReference>
<dbReference type="GO" id="GO:0030154">
    <property type="term" value="P:cell differentiation"/>
    <property type="evidence" value="ECO:0007669"/>
    <property type="project" value="InterPro"/>
</dbReference>
<dbReference type="InterPro" id="IPR009079">
    <property type="entry name" value="4_helix_cytokine-like_core"/>
</dbReference>
<evidence type="ECO:0000256" key="7">
    <source>
        <dbReference type="ARBA" id="ARBA00023030"/>
    </source>
</evidence>